<feature type="signal peptide" evidence="1">
    <location>
        <begin position="1"/>
        <end position="35"/>
    </location>
</feature>
<sequence length="242" mass="27162">MIQLPSPFQHDPKKNCHAALWLWTIMCCTPPGGYAAGSLMRCAPQQLGAVNSVTLPHHYFSEWVGVRLIAEAFQYHSFSDPPREYCMTSVLYSASDSSVCIATFNRKPPQKSTTAPKRLTGGVNTSHFDDNWFSKLHRVCVQVAPVTWANSTTYLCRVYVYGMKGSCLQDWPQARAYLLFVAIFGAQSICCCLAADNQLHWLFPSPTQIRRLDSVKSTPPNVFCENDPRLDLIDTPQSLHNL</sequence>
<name>A0A7S4CWS3_9EUGL</name>
<proteinExistence type="predicted"/>
<evidence type="ECO:0000313" key="2">
    <source>
        <dbReference type="EMBL" id="CAE0807940.1"/>
    </source>
</evidence>
<keyword evidence="1" id="KW-0732">Signal</keyword>
<evidence type="ECO:0008006" key="3">
    <source>
        <dbReference type="Google" id="ProtNLM"/>
    </source>
</evidence>
<reference evidence="2" key="1">
    <citation type="submission" date="2021-01" db="EMBL/GenBank/DDBJ databases">
        <authorList>
            <person name="Corre E."/>
            <person name="Pelletier E."/>
            <person name="Niang G."/>
            <person name="Scheremetjew M."/>
            <person name="Finn R."/>
            <person name="Kale V."/>
            <person name="Holt S."/>
            <person name="Cochrane G."/>
            <person name="Meng A."/>
            <person name="Brown T."/>
            <person name="Cohen L."/>
        </authorList>
    </citation>
    <scope>NUCLEOTIDE SEQUENCE</scope>
    <source>
        <strain evidence="2">CCMP1594</strain>
    </source>
</reference>
<protein>
    <recommendedName>
        <fullName evidence="3">SUN domain-containing protein</fullName>
    </recommendedName>
</protein>
<dbReference type="AlphaFoldDB" id="A0A7S4CWS3"/>
<accession>A0A7S4CWS3</accession>
<dbReference type="EMBL" id="HBJA01053799">
    <property type="protein sequence ID" value="CAE0807940.1"/>
    <property type="molecule type" value="Transcribed_RNA"/>
</dbReference>
<evidence type="ECO:0000256" key="1">
    <source>
        <dbReference type="SAM" id="SignalP"/>
    </source>
</evidence>
<gene>
    <name evidence="2" type="ORF">EGYM00163_LOCUS19069</name>
</gene>
<feature type="chain" id="PRO_5030991940" description="SUN domain-containing protein" evidence="1">
    <location>
        <begin position="36"/>
        <end position="242"/>
    </location>
</feature>
<organism evidence="2">
    <name type="scientific">Eutreptiella gymnastica</name>
    <dbReference type="NCBI Taxonomy" id="73025"/>
    <lineage>
        <taxon>Eukaryota</taxon>
        <taxon>Discoba</taxon>
        <taxon>Euglenozoa</taxon>
        <taxon>Euglenida</taxon>
        <taxon>Spirocuta</taxon>
        <taxon>Euglenophyceae</taxon>
        <taxon>Eutreptiales</taxon>
        <taxon>Eutreptiaceae</taxon>
        <taxon>Eutreptiella</taxon>
    </lineage>
</organism>